<dbReference type="InterPro" id="IPR041575">
    <property type="entry name" value="Rubredoxin_C"/>
</dbReference>
<dbReference type="EMBL" id="RKKU01000027">
    <property type="protein sequence ID" value="ROZ81759.1"/>
    <property type="molecule type" value="Genomic_DNA"/>
</dbReference>
<comment type="caution">
    <text evidence="7">The sequence shown here is derived from an EMBL/GenBank/DDBJ whole genome shotgun (WGS) entry which is preliminary data.</text>
</comment>
<dbReference type="PRINTS" id="PR00411">
    <property type="entry name" value="PNDRDTASEI"/>
</dbReference>
<evidence type="ECO:0000259" key="6">
    <source>
        <dbReference type="Pfam" id="PF18267"/>
    </source>
</evidence>
<comment type="cofactor">
    <cofactor evidence="1">
        <name>FAD</name>
        <dbReference type="ChEBI" id="CHEBI:57692"/>
    </cofactor>
</comment>
<feature type="domain" description="FAD/NAD(P)-binding" evidence="5">
    <location>
        <begin position="5"/>
        <end position="283"/>
    </location>
</feature>
<evidence type="ECO:0000256" key="2">
    <source>
        <dbReference type="ARBA" id="ARBA00006442"/>
    </source>
</evidence>
<evidence type="ECO:0000256" key="3">
    <source>
        <dbReference type="ARBA" id="ARBA00022630"/>
    </source>
</evidence>
<evidence type="ECO:0000313" key="7">
    <source>
        <dbReference type="EMBL" id="ROZ81759.1"/>
    </source>
</evidence>
<accession>A0ABX9XIK2</accession>
<dbReference type="RefSeq" id="WP_123890958.1">
    <property type="nucleotide sequence ID" value="NZ_JBPYCX010000005.1"/>
</dbReference>
<sequence length="414" mass="45213">MHKLKLVLIGNGMAGVRALEELLKLNADLYEITVFGAEPHPNYNRIMLSPVLAGEQEFSDIVLNDLDWYRDHGISLHTGKRIVAIDRRNRKVVADDNTEASYDRLLLATGSTPFIPPLPGNDLQCVIGYRDIGDTQLMLDTALTHQHAVVVGGGLLGLEAANGLTLRGMQVTVIHKGQWLLDRQLDERAGKQLQTALERRGIRFRLGTPPKQLRGNKGGRVCAVDFNDGTSVAADLVVMAAGIRPNIQLAERAGLACNGGILVNDTLQTFDPRIYAIGECVSHRGIAYGLVAPLFEQAKVCANHLARLGYQRYLGSVTPTKLKVTGIDLFSVGDFMGAEGTESITLNDPSSGVYKKLVLKADRLVGVCLYGDTADNNWYLQLISEARSIGHLRQHLMFGRPDPDDVMQQTKAVA</sequence>
<evidence type="ECO:0000256" key="1">
    <source>
        <dbReference type="ARBA" id="ARBA00001974"/>
    </source>
</evidence>
<dbReference type="Gene3D" id="3.50.50.60">
    <property type="entry name" value="FAD/NAD(P)-binding domain"/>
    <property type="match status" value="2"/>
</dbReference>
<evidence type="ECO:0000259" key="5">
    <source>
        <dbReference type="Pfam" id="PF07992"/>
    </source>
</evidence>
<dbReference type="Pfam" id="PF18267">
    <property type="entry name" value="Rubredoxin_C"/>
    <property type="match status" value="1"/>
</dbReference>
<name>A0ABX9XIK2_9PSED</name>
<proteinExistence type="inferred from homology"/>
<protein>
    <submittedName>
        <fullName evidence="7">NAD(P)/FAD-dependent oxidoreductase</fullName>
    </submittedName>
</protein>
<evidence type="ECO:0000256" key="4">
    <source>
        <dbReference type="ARBA" id="ARBA00022827"/>
    </source>
</evidence>
<dbReference type="InterPro" id="IPR036188">
    <property type="entry name" value="FAD/NAD-bd_sf"/>
</dbReference>
<dbReference type="InterPro" id="IPR016156">
    <property type="entry name" value="FAD/NAD-linked_Rdtase_dimer_sf"/>
</dbReference>
<dbReference type="InterPro" id="IPR023753">
    <property type="entry name" value="FAD/NAD-binding_dom"/>
</dbReference>
<dbReference type="Gene3D" id="3.30.390.30">
    <property type="match status" value="1"/>
</dbReference>
<comment type="similarity">
    <text evidence="2">Belongs to the FAD-dependent oxidoreductase family.</text>
</comment>
<gene>
    <name evidence="7" type="ORF">EF096_16890</name>
</gene>
<dbReference type="InterPro" id="IPR050260">
    <property type="entry name" value="FAD-bd_OxRdtase"/>
</dbReference>
<keyword evidence="4" id="KW-0274">FAD</keyword>
<reference evidence="7 8" key="1">
    <citation type="submission" date="2018-11" db="EMBL/GenBank/DDBJ databases">
        <authorList>
            <person name="Jang G.I."/>
            <person name="Hwang C.Y."/>
        </authorList>
    </citation>
    <scope>NUCLEOTIDE SEQUENCE [LARGE SCALE GENOMIC DNA]</scope>
    <source>
        <strain evidence="7 8">SSM26</strain>
    </source>
</reference>
<evidence type="ECO:0000313" key="8">
    <source>
        <dbReference type="Proteomes" id="UP000275199"/>
    </source>
</evidence>
<organism evidence="7 8">
    <name type="scientific">Pseudomonas neustonica</name>
    <dbReference type="NCBI Taxonomy" id="2487346"/>
    <lineage>
        <taxon>Bacteria</taxon>
        <taxon>Pseudomonadati</taxon>
        <taxon>Pseudomonadota</taxon>
        <taxon>Gammaproteobacteria</taxon>
        <taxon>Pseudomonadales</taxon>
        <taxon>Pseudomonadaceae</taxon>
        <taxon>Pseudomonas</taxon>
    </lineage>
</organism>
<feature type="domain" description="NADH-rubredoxin oxidoreductase C-terminal" evidence="6">
    <location>
        <begin position="320"/>
        <end position="385"/>
    </location>
</feature>
<dbReference type="Proteomes" id="UP000275199">
    <property type="component" value="Unassembled WGS sequence"/>
</dbReference>
<dbReference type="PANTHER" id="PTHR43429:SF3">
    <property type="entry name" value="NITRITE REDUCTASE [NAD(P)H]"/>
    <property type="match status" value="1"/>
</dbReference>
<dbReference type="PANTHER" id="PTHR43429">
    <property type="entry name" value="PYRIDINE NUCLEOTIDE-DISULFIDE OXIDOREDUCTASE DOMAIN-CONTAINING"/>
    <property type="match status" value="1"/>
</dbReference>
<keyword evidence="3" id="KW-0285">Flavoprotein</keyword>
<dbReference type="PRINTS" id="PR00368">
    <property type="entry name" value="FADPNR"/>
</dbReference>
<keyword evidence="8" id="KW-1185">Reference proteome</keyword>
<dbReference type="Pfam" id="PF07992">
    <property type="entry name" value="Pyr_redox_2"/>
    <property type="match status" value="1"/>
</dbReference>
<dbReference type="SUPFAM" id="SSF51905">
    <property type="entry name" value="FAD/NAD(P)-binding domain"/>
    <property type="match status" value="1"/>
</dbReference>